<keyword evidence="4" id="KW-1185">Reference proteome</keyword>
<evidence type="ECO:0000256" key="2">
    <source>
        <dbReference type="SAM" id="SignalP"/>
    </source>
</evidence>
<feature type="transmembrane region" description="Helical" evidence="1">
    <location>
        <begin position="210"/>
        <end position="231"/>
    </location>
</feature>
<proteinExistence type="predicted"/>
<protein>
    <submittedName>
        <fullName evidence="3">Uncharacterized protein</fullName>
    </submittedName>
</protein>
<gene>
    <name evidence="3" type="ORF">SEVIR_5G205576v2</name>
</gene>
<evidence type="ECO:0000256" key="1">
    <source>
        <dbReference type="SAM" id="Phobius"/>
    </source>
</evidence>
<keyword evidence="1" id="KW-0472">Membrane</keyword>
<keyword evidence="2" id="KW-0732">Signal</keyword>
<feature type="signal peptide" evidence="2">
    <location>
        <begin position="1"/>
        <end position="21"/>
    </location>
</feature>
<dbReference type="Gramene" id="TKW15043">
    <property type="protein sequence ID" value="TKW15043"/>
    <property type="gene ID" value="SEVIR_5G205576v2"/>
</dbReference>
<reference evidence="3" key="1">
    <citation type="submission" date="2019-03" db="EMBL/GenBank/DDBJ databases">
        <title>WGS assembly of Setaria viridis.</title>
        <authorList>
            <person name="Huang P."/>
            <person name="Jenkins J."/>
            <person name="Grimwood J."/>
            <person name="Barry K."/>
            <person name="Healey A."/>
            <person name="Mamidi S."/>
            <person name="Sreedasyam A."/>
            <person name="Shu S."/>
            <person name="Feldman M."/>
            <person name="Wu J."/>
            <person name="Yu Y."/>
            <person name="Chen C."/>
            <person name="Johnson J."/>
            <person name="Rokhsar D."/>
            <person name="Baxter I."/>
            <person name="Schmutz J."/>
            <person name="Brutnell T."/>
            <person name="Kellogg E."/>
        </authorList>
    </citation>
    <scope>NUCLEOTIDE SEQUENCE [LARGE SCALE GENOMIC DNA]</scope>
</reference>
<keyword evidence="1" id="KW-1133">Transmembrane helix</keyword>
<evidence type="ECO:0000313" key="4">
    <source>
        <dbReference type="Proteomes" id="UP000298652"/>
    </source>
</evidence>
<dbReference type="EMBL" id="CM016556">
    <property type="protein sequence ID" value="TKW15043.1"/>
    <property type="molecule type" value="Genomic_DNA"/>
</dbReference>
<evidence type="ECO:0000313" key="3">
    <source>
        <dbReference type="EMBL" id="TKW15043.1"/>
    </source>
</evidence>
<dbReference type="Proteomes" id="UP000298652">
    <property type="component" value="Chromosome 5"/>
</dbReference>
<feature type="chain" id="PRO_5020740086" evidence="2">
    <location>
        <begin position="22"/>
        <end position="235"/>
    </location>
</feature>
<keyword evidence="1" id="KW-0812">Transmembrane</keyword>
<dbReference type="AlphaFoldDB" id="A0A4U6UL95"/>
<sequence>MLTWTCAAAAIFLAGISFLTTNLDLSPEADQLPYNQLGSVSGSCPHSHSYLATAADYWACFVNCSQAVTNISSYKPVPCLTVNDSFVYVLVSDCPVNSLKPSCGYLAKIPFDDPRSSDLLPEDATYASIIESVTKGFRVNFPSDVYCSSTYRHVNLSRKLRTCLNYTNRFFHEKISGTSPLNWTIAFFWSEIYFAQRFYGYYYNQTTNKLFLVIEVILYAIGVTKLLIGLCSHLW</sequence>
<name>A0A4U6UL95_SETVI</name>
<organism evidence="3 4">
    <name type="scientific">Setaria viridis</name>
    <name type="common">Green bristlegrass</name>
    <name type="synonym">Setaria italica subsp. viridis</name>
    <dbReference type="NCBI Taxonomy" id="4556"/>
    <lineage>
        <taxon>Eukaryota</taxon>
        <taxon>Viridiplantae</taxon>
        <taxon>Streptophyta</taxon>
        <taxon>Embryophyta</taxon>
        <taxon>Tracheophyta</taxon>
        <taxon>Spermatophyta</taxon>
        <taxon>Magnoliopsida</taxon>
        <taxon>Liliopsida</taxon>
        <taxon>Poales</taxon>
        <taxon>Poaceae</taxon>
        <taxon>PACMAD clade</taxon>
        <taxon>Panicoideae</taxon>
        <taxon>Panicodae</taxon>
        <taxon>Paniceae</taxon>
        <taxon>Cenchrinae</taxon>
        <taxon>Setaria</taxon>
    </lineage>
</organism>
<accession>A0A4U6UL95</accession>